<sequence length="835" mass="92623">MSRRRKLTTGGQGQGTPREDDPTTTDMLSSAEVRDEHSDHDDRRHDNLTTEDRDTATSSDHGLAPDGATSGVLDFQVLMQAAIRTAVREALEGVAQLFQTTQSPQRHPPTGASSAMNGRLATTSAQLVPVYDPSSNTQLTVEAWLNKVDNLAAAYEWSDRQTTCFALTKLHGVAKTWYDGLTTVQRTWHEWKVEMKKAFPSASSFQHVFRDMEKRKKGRHETIEGYFYDKLAKARRCNLDDGTCIEYLITGLEDEDLVRSLSVRDYATPDELLRCMKRLHERVDVIKQTRAKTLDQPPTGQRHNLGLDNNEPTTRAPRKRFNETGEPLCFNCSTYGHFSAACPKPQRKPRCTNCGKSGHETKDCFQKRNSTNTSDKKATVLTQQGNKAWDCMASNEKYFTQAILNDKPIKAFVDMGSQCVTLRESAAQLMNVTYEPLNHPFTINGFGSGKTTPLGSFQATLTVDQAKANVKVYVVRDAVQVVPLLVGQPFTEQPHVTVVRRKNTLRIFEERDTSDDEDGTSANLKIPVLPPRRVSLWVKEAVVIPPSYVGIIALRSGEGTQKTHGDIFIDGSIHESRGHYVPTCVLRKDELGELYIPVTNISATPLIVAENEQIARGTWCTEEDANTNLDAYVNYSEKKPTTLIATKDVDVGPSISDSQKKALVTTINDYRDCFATSLLELGCAKATEMKHVDELSRAPASGPEEMDVAMGASVFATGISDDDWLVMAQKTDQTLQGLQGSSNTKESQRIKNEYVLAEGKIFKRMKRFTVNAESSAEGSEDGLSTEAEFQQQVDPAGATGMEDGRVVNDRSRRHVCARTANACRNRSTRCSIIGV</sequence>
<dbReference type="Proteomes" id="UP000805193">
    <property type="component" value="Unassembled WGS sequence"/>
</dbReference>
<proteinExistence type="predicted"/>
<organism evidence="1 2">
    <name type="scientific">Ixodes persulcatus</name>
    <name type="common">Taiga tick</name>
    <dbReference type="NCBI Taxonomy" id="34615"/>
    <lineage>
        <taxon>Eukaryota</taxon>
        <taxon>Metazoa</taxon>
        <taxon>Ecdysozoa</taxon>
        <taxon>Arthropoda</taxon>
        <taxon>Chelicerata</taxon>
        <taxon>Arachnida</taxon>
        <taxon>Acari</taxon>
        <taxon>Parasitiformes</taxon>
        <taxon>Ixodida</taxon>
        <taxon>Ixodoidea</taxon>
        <taxon>Ixodidae</taxon>
        <taxon>Ixodinae</taxon>
        <taxon>Ixodes</taxon>
    </lineage>
</organism>
<comment type="caution">
    <text evidence="1">The sequence shown here is derived from an EMBL/GenBank/DDBJ whole genome shotgun (WGS) entry which is preliminary data.</text>
</comment>
<evidence type="ECO:0000313" key="1">
    <source>
        <dbReference type="EMBL" id="KAG0425701.1"/>
    </source>
</evidence>
<protein>
    <submittedName>
        <fullName evidence="1">Uncharacterized protein</fullName>
    </submittedName>
</protein>
<reference evidence="1 2" key="1">
    <citation type="journal article" date="2020" name="Cell">
        <title>Large-Scale Comparative Analyses of Tick Genomes Elucidate Their Genetic Diversity and Vector Capacities.</title>
        <authorList>
            <consortium name="Tick Genome and Microbiome Consortium (TIGMIC)"/>
            <person name="Jia N."/>
            <person name="Wang J."/>
            <person name="Shi W."/>
            <person name="Du L."/>
            <person name="Sun Y."/>
            <person name="Zhan W."/>
            <person name="Jiang J.F."/>
            <person name="Wang Q."/>
            <person name="Zhang B."/>
            <person name="Ji P."/>
            <person name="Bell-Sakyi L."/>
            <person name="Cui X.M."/>
            <person name="Yuan T.T."/>
            <person name="Jiang B.G."/>
            <person name="Yang W.F."/>
            <person name="Lam T.T."/>
            <person name="Chang Q.C."/>
            <person name="Ding S.J."/>
            <person name="Wang X.J."/>
            <person name="Zhu J.G."/>
            <person name="Ruan X.D."/>
            <person name="Zhao L."/>
            <person name="Wei J.T."/>
            <person name="Ye R.Z."/>
            <person name="Que T.C."/>
            <person name="Du C.H."/>
            <person name="Zhou Y.H."/>
            <person name="Cheng J.X."/>
            <person name="Dai P.F."/>
            <person name="Guo W.B."/>
            <person name="Han X.H."/>
            <person name="Huang E.J."/>
            <person name="Li L.F."/>
            <person name="Wei W."/>
            <person name="Gao Y.C."/>
            <person name="Liu J.Z."/>
            <person name="Shao H.Z."/>
            <person name="Wang X."/>
            <person name="Wang C.C."/>
            <person name="Yang T.C."/>
            <person name="Huo Q.B."/>
            <person name="Li W."/>
            <person name="Chen H.Y."/>
            <person name="Chen S.E."/>
            <person name="Zhou L.G."/>
            <person name="Ni X.B."/>
            <person name="Tian J.H."/>
            <person name="Sheng Y."/>
            <person name="Liu T."/>
            <person name="Pan Y.S."/>
            <person name="Xia L.Y."/>
            <person name="Li J."/>
            <person name="Zhao F."/>
            <person name="Cao W.C."/>
        </authorList>
    </citation>
    <scope>NUCLEOTIDE SEQUENCE [LARGE SCALE GENOMIC DNA]</scope>
    <source>
        <strain evidence="1">Iper-2018</strain>
    </source>
</reference>
<name>A0AC60PX77_IXOPE</name>
<gene>
    <name evidence="1" type="ORF">HPB47_027130</name>
</gene>
<dbReference type="EMBL" id="JABSTQ010009807">
    <property type="protein sequence ID" value="KAG0425701.1"/>
    <property type="molecule type" value="Genomic_DNA"/>
</dbReference>
<keyword evidence="2" id="KW-1185">Reference proteome</keyword>
<evidence type="ECO:0000313" key="2">
    <source>
        <dbReference type="Proteomes" id="UP000805193"/>
    </source>
</evidence>
<accession>A0AC60PX77</accession>